<dbReference type="RefSeq" id="WP_229800954.1">
    <property type="nucleotide sequence ID" value="NZ_BMPB01000003.1"/>
</dbReference>
<organism evidence="2 3">
    <name type="scientific">Parabacteroides faecis</name>
    <dbReference type="NCBI Taxonomy" id="1217282"/>
    <lineage>
        <taxon>Bacteria</taxon>
        <taxon>Pseudomonadati</taxon>
        <taxon>Bacteroidota</taxon>
        <taxon>Bacteroidia</taxon>
        <taxon>Bacteroidales</taxon>
        <taxon>Tannerellaceae</taxon>
        <taxon>Parabacteroides</taxon>
    </lineage>
</organism>
<proteinExistence type="inferred from homology"/>
<dbReference type="PANTHER" id="PTHR43300:SF7">
    <property type="entry name" value="UDP-N-ACETYLBACILLOSAMINE N-ACETYLTRANSFERASE"/>
    <property type="match status" value="1"/>
</dbReference>
<keyword evidence="3" id="KW-1185">Reference proteome</keyword>
<protein>
    <submittedName>
        <fullName evidence="2">Acetyltransferase-like isoleucine patch superfamily enzyme</fullName>
    </submittedName>
</protein>
<sequence>MKKDVFIGANCFIGVASIILPGVHIGDNCIVSAGSVVTKDFSENSIIAGNSARRIKENAKMNE</sequence>
<evidence type="ECO:0000313" key="2">
    <source>
        <dbReference type="EMBL" id="MBB4621319.1"/>
    </source>
</evidence>
<evidence type="ECO:0000256" key="1">
    <source>
        <dbReference type="ARBA" id="ARBA00007274"/>
    </source>
</evidence>
<accession>A0ABR6KIW4</accession>
<dbReference type="Gene3D" id="2.160.10.10">
    <property type="entry name" value="Hexapeptide repeat proteins"/>
    <property type="match status" value="1"/>
</dbReference>
<name>A0ABR6KIW4_9BACT</name>
<evidence type="ECO:0000313" key="3">
    <source>
        <dbReference type="Proteomes" id="UP000533637"/>
    </source>
</evidence>
<reference evidence="2 3" key="1">
    <citation type="submission" date="2020-08" db="EMBL/GenBank/DDBJ databases">
        <title>Genomic Encyclopedia of Type Strains, Phase IV (KMG-IV): sequencing the most valuable type-strain genomes for metagenomic binning, comparative biology and taxonomic classification.</title>
        <authorList>
            <person name="Goeker M."/>
        </authorList>
    </citation>
    <scope>NUCLEOTIDE SEQUENCE [LARGE SCALE GENOMIC DNA]</scope>
    <source>
        <strain evidence="2 3">DSM 102983</strain>
    </source>
</reference>
<dbReference type="InterPro" id="IPR001451">
    <property type="entry name" value="Hexapep"/>
</dbReference>
<comment type="similarity">
    <text evidence="1">Belongs to the transferase hexapeptide repeat family.</text>
</comment>
<gene>
    <name evidence="2" type="ORF">GGQ57_001213</name>
</gene>
<dbReference type="InterPro" id="IPR050179">
    <property type="entry name" value="Trans_hexapeptide_repeat"/>
</dbReference>
<dbReference type="Pfam" id="PF14602">
    <property type="entry name" value="Hexapep_2"/>
    <property type="match status" value="1"/>
</dbReference>
<dbReference type="PANTHER" id="PTHR43300">
    <property type="entry name" value="ACETYLTRANSFERASE"/>
    <property type="match status" value="1"/>
</dbReference>
<dbReference type="InterPro" id="IPR011004">
    <property type="entry name" value="Trimer_LpxA-like_sf"/>
</dbReference>
<dbReference type="Proteomes" id="UP000533637">
    <property type="component" value="Unassembled WGS sequence"/>
</dbReference>
<dbReference type="SUPFAM" id="SSF51161">
    <property type="entry name" value="Trimeric LpxA-like enzymes"/>
    <property type="match status" value="1"/>
</dbReference>
<dbReference type="EMBL" id="JACHOC010000002">
    <property type="protein sequence ID" value="MBB4621319.1"/>
    <property type="molecule type" value="Genomic_DNA"/>
</dbReference>
<comment type="caution">
    <text evidence="2">The sequence shown here is derived from an EMBL/GenBank/DDBJ whole genome shotgun (WGS) entry which is preliminary data.</text>
</comment>